<dbReference type="Proteomes" id="UP000694888">
    <property type="component" value="Unplaced"/>
</dbReference>
<gene>
    <name evidence="6 7" type="primary">LOC101857145</name>
</gene>
<dbReference type="CDD" id="cd06526">
    <property type="entry name" value="metazoan_ACD"/>
    <property type="match status" value="2"/>
</dbReference>
<evidence type="ECO:0000313" key="6">
    <source>
        <dbReference type="RefSeq" id="XP_005108409.1"/>
    </source>
</evidence>
<comment type="similarity">
    <text evidence="1 2">Belongs to the small heat shock protein (HSP20) family.</text>
</comment>
<evidence type="ECO:0000259" key="4">
    <source>
        <dbReference type="PROSITE" id="PS01031"/>
    </source>
</evidence>
<feature type="compositionally biased region" description="Polar residues" evidence="3">
    <location>
        <begin position="313"/>
        <end position="348"/>
    </location>
</feature>
<sequence length="430" mass="48225">MATRIPINKDNYNFEDRQKKIWEDMEKDMERRRRYAPSFGEWESEIDKMRKEFFLLNPERTDFHSVESTPSSRLPARIAEADDGKPVIEKDENGHPVFKVRFNMRDYSPEEINVKMDTTKIMVSARHEEKGGGSSVSREYNREVNIPRDVDPLALSCTLNPDGYLVVHAPLPTPSYHAIKDSTGATHSPPGVVKSSSSYQTSSSSTLPKGASLSNQIPPPMYSPRDQQQQQQQTRVHTINQQPPMSSIKQPNAFAQSSLFNQSDSMEHPDHVVPSYKPPVDLSKFDSMMEDHGPRLTPQFQSSQLHSAPASHLSGSSTLPKSSPFGSLSSTFPTGPISSQAQLSTPMVTSQEGKFQLTMPIDDYKPEELTVKTQDGKVIICAKRQITSGNRNQTSEMSREHSLPDNVDPLTVKAFFTDTNNLIVEAPFKR</sequence>
<keyword evidence="6 7" id="KW-0346">Stress response</keyword>
<dbReference type="SUPFAM" id="SSF49764">
    <property type="entry name" value="HSP20-like chaperones"/>
    <property type="match status" value="2"/>
</dbReference>
<keyword evidence="5" id="KW-1185">Reference proteome</keyword>
<dbReference type="RefSeq" id="XP_005108409.1">
    <property type="nucleotide sequence ID" value="XM_005108352.3"/>
</dbReference>
<dbReference type="Pfam" id="PF00011">
    <property type="entry name" value="HSP20"/>
    <property type="match status" value="2"/>
</dbReference>
<protein>
    <submittedName>
        <fullName evidence="6 7">Small heat shock protein p36 isoform X1</fullName>
    </submittedName>
</protein>
<reference evidence="6 7" key="1">
    <citation type="submission" date="2025-05" db="UniProtKB">
        <authorList>
            <consortium name="RefSeq"/>
        </authorList>
    </citation>
    <scope>IDENTIFICATION</scope>
</reference>
<feature type="compositionally biased region" description="Polar residues" evidence="3">
    <location>
        <begin position="234"/>
        <end position="249"/>
    </location>
</feature>
<dbReference type="PROSITE" id="PS01031">
    <property type="entry name" value="SHSP"/>
    <property type="match status" value="2"/>
</dbReference>
<feature type="domain" description="SHSP" evidence="4">
    <location>
        <begin position="78"/>
        <end position="188"/>
    </location>
</feature>
<evidence type="ECO:0000313" key="7">
    <source>
        <dbReference type="RefSeq" id="XP_005108410.1"/>
    </source>
</evidence>
<evidence type="ECO:0000313" key="5">
    <source>
        <dbReference type="Proteomes" id="UP000694888"/>
    </source>
</evidence>
<organism evidence="5 6">
    <name type="scientific">Aplysia californica</name>
    <name type="common">California sea hare</name>
    <dbReference type="NCBI Taxonomy" id="6500"/>
    <lineage>
        <taxon>Eukaryota</taxon>
        <taxon>Metazoa</taxon>
        <taxon>Spiralia</taxon>
        <taxon>Lophotrochozoa</taxon>
        <taxon>Mollusca</taxon>
        <taxon>Gastropoda</taxon>
        <taxon>Heterobranchia</taxon>
        <taxon>Euthyneura</taxon>
        <taxon>Tectipleura</taxon>
        <taxon>Aplysiida</taxon>
        <taxon>Aplysioidea</taxon>
        <taxon>Aplysiidae</taxon>
        <taxon>Aplysia</taxon>
    </lineage>
</organism>
<accession>A0ABM0K4A9</accession>
<feature type="compositionally biased region" description="Low complexity" evidence="3">
    <location>
        <begin position="195"/>
        <end position="206"/>
    </location>
</feature>
<evidence type="ECO:0000256" key="2">
    <source>
        <dbReference type="RuleBase" id="RU003616"/>
    </source>
</evidence>
<dbReference type="InterPro" id="IPR001436">
    <property type="entry name" value="Alpha-crystallin/sHSP_animal"/>
</dbReference>
<dbReference type="PANTHER" id="PTHR45640">
    <property type="entry name" value="HEAT SHOCK PROTEIN HSP-12.2-RELATED"/>
    <property type="match status" value="1"/>
</dbReference>
<dbReference type="Gene3D" id="2.60.40.790">
    <property type="match status" value="2"/>
</dbReference>
<feature type="domain" description="SHSP" evidence="4">
    <location>
        <begin position="336"/>
        <end position="430"/>
    </location>
</feature>
<dbReference type="InterPro" id="IPR008978">
    <property type="entry name" value="HSP20-like_chaperone"/>
</dbReference>
<dbReference type="InterPro" id="IPR002068">
    <property type="entry name" value="A-crystallin/Hsp20_dom"/>
</dbReference>
<dbReference type="PRINTS" id="PR00299">
    <property type="entry name" value="ACRYSTALLIN"/>
</dbReference>
<dbReference type="RefSeq" id="XP_005108410.1">
    <property type="nucleotide sequence ID" value="XM_005108353.3"/>
</dbReference>
<dbReference type="GeneID" id="101857145"/>
<feature type="region of interest" description="Disordered" evidence="3">
    <location>
        <begin position="180"/>
        <end position="249"/>
    </location>
</feature>
<evidence type="ECO:0000256" key="3">
    <source>
        <dbReference type="SAM" id="MobiDB-lite"/>
    </source>
</evidence>
<name>A0ABM0K4A9_APLCA</name>
<feature type="region of interest" description="Disordered" evidence="3">
    <location>
        <begin position="289"/>
        <end position="348"/>
    </location>
</feature>
<evidence type="ECO:0000256" key="1">
    <source>
        <dbReference type="PROSITE-ProRule" id="PRU00285"/>
    </source>
</evidence>
<dbReference type="PANTHER" id="PTHR45640:SF26">
    <property type="entry name" value="RE23625P"/>
    <property type="match status" value="1"/>
</dbReference>
<proteinExistence type="inferred from homology"/>